<dbReference type="GO" id="GO:0008270">
    <property type="term" value="F:zinc ion binding"/>
    <property type="evidence" value="ECO:0007669"/>
    <property type="project" value="UniProtKB-KW"/>
</dbReference>
<comment type="caution">
    <text evidence="9">The sequence shown here is derived from an EMBL/GenBank/DDBJ whole genome shotgun (WGS) entry which is preliminary data.</text>
</comment>
<dbReference type="InterPro" id="IPR036236">
    <property type="entry name" value="Znf_C2H2_sf"/>
</dbReference>
<evidence type="ECO:0000256" key="4">
    <source>
        <dbReference type="ARBA" id="ARBA00022833"/>
    </source>
</evidence>
<protein>
    <recommendedName>
        <fullName evidence="8">C2H2-type domain-containing protein</fullName>
    </recommendedName>
</protein>
<dbReference type="EMBL" id="JACMSC010000008">
    <property type="protein sequence ID" value="KAG6511498.1"/>
    <property type="molecule type" value="Genomic_DNA"/>
</dbReference>
<dbReference type="InterPro" id="IPR044246">
    <property type="entry name" value="ZFP3-like"/>
</dbReference>
<keyword evidence="10" id="KW-1185">Reference proteome</keyword>
<dbReference type="SUPFAM" id="SSF57667">
    <property type="entry name" value="beta-beta-alpha zinc fingers"/>
    <property type="match status" value="1"/>
</dbReference>
<dbReference type="PROSITE" id="PS00028">
    <property type="entry name" value="ZINC_FINGER_C2H2_1"/>
    <property type="match status" value="1"/>
</dbReference>
<dbReference type="InterPro" id="IPR013087">
    <property type="entry name" value="Znf_C2H2_type"/>
</dbReference>
<keyword evidence="4" id="KW-0862">Zinc</keyword>
<feature type="domain" description="C2H2-type" evidence="8">
    <location>
        <begin position="95"/>
        <end position="122"/>
    </location>
</feature>
<comment type="subcellular location">
    <subcellularLocation>
        <location evidence="1">Nucleus</location>
    </subcellularLocation>
</comment>
<dbReference type="PROSITE" id="PS50157">
    <property type="entry name" value="ZINC_FINGER_C2H2_2"/>
    <property type="match status" value="1"/>
</dbReference>
<dbReference type="Gene3D" id="3.30.160.60">
    <property type="entry name" value="Classic Zinc Finger"/>
    <property type="match status" value="1"/>
</dbReference>
<dbReference type="GO" id="GO:0009788">
    <property type="term" value="P:negative regulation of abscisic acid-activated signaling pathway"/>
    <property type="evidence" value="ECO:0007669"/>
    <property type="project" value="InterPro"/>
</dbReference>
<dbReference type="Pfam" id="PF13912">
    <property type="entry name" value="zf-C2H2_6"/>
    <property type="match status" value="1"/>
</dbReference>
<dbReference type="PANTHER" id="PTHR47287">
    <property type="entry name" value="C2H2 AND C2HC ZINC FINGERS SUPERFAMILY PROTEIN"/>
    <property type="match status" value="1"/>
</dbReference>
<sequence length="276" mass="31649">MPALATPLGYVQSRRTETSARKPWRQKATGTGQDDTLNLVRDNTGLFGQETHFDTLVRLSNEDAIYQMANEEARNEVLESVENKPEDRPERKATFKCQYCDRIFTSSQALGGHQNGHRRERDAAKIAEHEAEIYGMHSPLLPMFSPQTFLRVTPSSTHAIRSHFRPWIYPPYYPTPQHSYHFPSRTEPRYSLPQFSSVSPYDHHLAREEQLRFVNWQRKYTGSYAGPSGAMKESNTEQLMVPSPQLMVPSPPASSSLTFQHDNDEFKGEIDLNLHL</sequence>
<dbReference type="PANTHER" id="PTHR47287:SF15">
    <property type="entry name" value="ZINC FINGER PROTEIN 3-LIKE"/>
    <property type="match status" value="1"/>
</dbReference>
<evidence type="ECO:0000256" key="5">
    <source>
        <dbReference type="ARBA" id="ARBA00023242"/>
    </source>
</evidence>
<keyword evidence="3 6" id="KW-0863">Zinc-finger</keyword>
<keyword evidence="5" id="KW-0539">Nucleus</keyword>
<organism evidence="9 10">
    <name type="scientific">Zingiber officinale</name>
    <name type="common">Ginger</name>
    <name type="synonym">Amomum zingiber</name>
    <dbReference type="NCBI Taxonomy" id="94328"/>
    <lineage>
        <taxon>Eukaryota</taxon>
        <taxon>Viridiplantae</taxon>
        <taxon>Streptophyta</taxon>
        <taxon>Embryophyta</taxon>
        <taxon>Tracheophyta</taxon>
        <taxon>Spermatophyta</taxon>
        <taxon>Magnoliopsida</taxon>
        <taxon>Liliopsida</taxon>
        <taxon>Zingiberales</taxon>
        <taxon>Zingiberaceae</taxon>
        <taxon>Zingiber</taxon>
    </lineage>
</organism>
<gene>
    <name evidence="9" type="ORF">ZIOFF_029566</name>
</gene>
<evidence type="ECO:0000256" key="1">
    <source>
        <dbReference type="ARBA" id="ARBA00004123"/>
    </source>
</evidence>
<dbReference type="GO" id="GO:0005634">
    <property type="term" value="C:nucleus"/>
    <property type="evidence" value="ECO:0007669"/>
    <property type="project" value="UniProtKB-SubCell"/>
</dbReference>
<evidence type="ECO:0000313" key="9">
    <source>
        <dbReference type="EMBL" id="KAG6511498.1"/>
    </source>
</evidence>
<evidence type="ECO:0000256" key="6">
    <source>
        <dbReference type="PROSITE-ProRule" id="PRU00042"/>
    </source>
</evidence>
<evidence type="ECO:0000256" key="3">
    <source>
        <dbReference type="ARBA" id="ARBA00022771"/>
    </source>
</evidence>
<evidence type="ECO:0000256" key="2">
    <source>
        <dbReference type="ARBA" id="ARBA00022723"/>
    </source>
</evidence>
<evidence type="ECO:0000313" key="10">
    <source>
        <dbReference type="Proteomes" id="UP000734854"/>
    </source>
</evidence>
<feature type="region of interest" description="Disordered" evidence="7">
    <location>
        <begin position="1"/>
        <end position="35"/>
    </location>
</feature>
<dbReference type="Proteomes" id="UP000734854">
    <property type="component" value="Unassembled WGS sequence"/>
</dbReference>
<name>A0A8J5LG65_ZINOF</name>
<keyword evidence="2" id="KW-0479">Metal-binding</keyword>
<proteinExistence type="predicted"/>
<accession>A0A8J5LG65</accession>
<evidence type="ECO:0000259" key="8">
    <source>
        <dbReference type="PROSITE" id="PS50157"/>
    </source>
</evidence>
<reference evidence="9 10" key="1">
    <citation type="submission" date="2020-08" db="EMBL/GenBank/DDBJ databases">
        <title>Plant Genome Project.</title>
        <authorList>
            <person name="Zhang R.-G."/>
        </authorList>
    </citation>
    <scope>NUCLEOTIDE SEQUENCE [LARGE SCALE GENOMIC DNA]</scope>
    <source>
        <tissue evidence="9">Rhizome</tissue>
    </source>
</reference>
<dbReference type="AlphaFoldDB" id="A0A8J5LG65"/>
<evidence type="ECO:0000256" key="7">
    <source>
        <dbReference type="SAM" id="MobiDB-lite"/>
    </source>
</evidence>